<dbReference type="PANTHER" id="PTHR43031">
    <property type="entry name" value="FAD-DEPENDENT OXIDOREDUCTASE"/>
    <property type="match status" value="1"/>
</dbReference>
<keyword evidence="1" id="KW-0812">Transmembrane</keyword>
<dbReference type="InterPro" id="IPR036873">
    <property type="entry name" value="Rhodanese-like_dom_sf"/>
</dbReference>
<evidence type="ECO:0000313" key="4">
    <source>
        <dbReference type="Proteomes" id="UP000051048"/>
    </source>
</evidence>
<proteinExistence type="predicted"/>
<dbReference type="Gene3D" id="3.40.250.10">
    <property type="entry name" value="Rhodanese-like domain"/>
    <property type="match status" value="1"/>
</dbReference>
<comment type="caution">
    <text evidence="3">The sequence shown here is derived from an EMBL/GenBank/DDBJ whole genome shotgun (WGS) entry which is preliminary data.</text>
</comment>
<organism evidence="3 4">
    <name type="scientific">Ligilactobacillus equi DSM 15833 = JCM 10991</name>
    <dbReference type="NCBI Taxonomy" id="1423740"/>
    <lineage>
        <taxon>Bacteria</taxon>
        <taxon>Bacillati</taxon>
        <taxon>Bacillota</taxon>
        <taxon>Bacilli</taxon>
        <taxon>Lactobacillales</taxon>
        <taxon>Lactobacillaceae</taxon>
        <taxon>Ligilactobacillus</taxon>
    </lineage>
</organism>
<dbReference type="SMART" id="SM00450">
    <property type="entry name" value="RHOD"/>
    <property type="match status" value="1"/>
</dbReference>
<sequence>MFAAISTITALTIVLWLILAWIIGVQIYNWLVGRKVSKVVENEEFKAGLRKGQVVDIRESADFEAGHILGARSMPYSQFALYENALRKDKPVYIYDQNRSLCVRIAKRLYKKGFNEIYILKGGYAKWDGKTKKAKY</sequence>
<dbReference type="PROSITE" id="PS50206">
    <property type="entry name" value="RHODANESE_3"/>
    <property type="match status" value="1"/>
</dbReference>
<dbReference type="OrthoDB" id="9808735at2"/>
<reference evidence="3 4" key="1">
    <citation type="journal article" date="2015" name="Genome Announc.">
        <title>Expanding the biotechnology potential of lactobacilli through comparative genomics of 213 strains and associated genera.</title>
        <authorList>
            <person name="Sun Z."/>
            <person name="Harris H.M."/>
            <person name="McCann A."/>
            <person name="Guo C."/>
            <person name="Argimon S."/>
            <person name="Zhang W."/>
            <person name="Yang X."/>
            <person name="Jeffery I.B."/>
            <person name="Cooney J.C."/>
            <person name="Kagawa T.F."/>
            <person name="Liu W."/>
            <person name="Song Y."/>
            <person name="Salvetti E."/>
            <person name="Wrobel A."/>
            <person name="Rasinkangas P."/>
            <person name="Parkhill J."/>
            <person name="Rea M.C."/>
            <person name="O'Sullivan O."/>
            <person name="Ritari J."/>
            <person name="Douillard F.P."/>
            <person name="Paul Ross R."/>
            <person name="Yang R."/>
            <person name="Briner A.E."/>
            <person name="Felis G.E."/>
            <person name="de Vos W.M."/>
            <person name="Barrangou R."/>
            <person name="Klaenhammer T.R."/>
            <person name="Caufield P.W."/>
            <person name="Cui Y."/>
            <person name="Zhang H."/>
            <person name="O'Toole P.W."/>
        </authorList>
    </citation>
    <scope>NUCLEOTIDE SEQUENCE [LARGE SCALE GENOMIC DNA]</scope>
    <source>
        <strain evidence="3 4">DSM 15833</strain>
    </source>
</reference>
<dbReference type="CDD" id="cd00158">
    <property type="entry name" value="RHOD"/>
    <property type="match status" value="1"/>
</dbReference>
<dbReference type="SUPFAM" id="SSF52821">
    <property type="entry name" value="Rhodanese/Cell cycle control phosphatase"/>
    <property type="match status" value="1"/>
</dbReference>
<evidence type="ECO:0000256" key="1">
    <source>
        <dbReference type="SAM" id="Phobius"/>
    </source>
</evidence>
<dbReference type="STRING" id="1423740.FC36_GL000599"/>
<dbReference type="EMBL" id="AZFH01000001">
    <property type="protein sequence ID" value="KRL85229.1"/>
    <property type="molecule type" value="Genomic_DNA"/>
</dbReference>
<dbReference type="RefSeq" id="WP_156409487.1">
    <property type="nucleotide sequence ID" value="NZ_AZFH01000001.1"/>
</dbReference>
<dbReference type="AlphaFoldDB" id="A0A0R1TVN5"/>
<dbReference type="InterPro" id="IPR050229">
    <property type="entry name" value="GlpE_sulfurtransferase"/>
</dbReference>
<dbReference type="InterPro" id="IPR001763">
    <property type="entry name" value="Rhodanese-like_dom"/>
</dbReference>
<keyword evidence="1" id="KW-1133">Transmembrane helix</keyword>
<evidence type="ECO:0000259" key="2">
    <source>
        <dbReference type="PROSITE" id="PS50206"/>
    </source>
</evidence>
<dbReference type="Pfam" id="PF00581">
    <property type="entry name" value="Rhodanese"/>
    <property type="match status" value="1"/>
</dbReference>
<dbReference type="PANTHER" id="PTHR43031:SF18">
    <property type="entry name" value="RHODANESE-RELATED SULFURTRANSFERASES"/>
    <property type="match status" value="1"/>
</dbReference>
<accession>A0A0R1TVN5</accession>
<dbReference type="Proteomes" id="UP000051048">
    <property type="component" value="Unassembled WGS sequence"/>
</dbReference>
<protein>
    <recommendedName>
        <fullName evidence="2">Rhodanese domain-containing protein</fullName>
    </recommendedName>
</protein>
<feature type="domain" description="Rhodanese" evidence="2">
    <location>
        <begin position="48"/>
        <end position="133"/>
    </location>
</feature>
<name>A0A0R1TVN5_9LACO</name>
<feature type="transmembrane region" description="Helical" evidence="1">
    <location>
        <begin position="6"/>
        <end position="28"/>
    </location>
</feature>
<keyword evidence="1" id="KW-0472">Membrane</keyword>
<gene>
    <name evidence="3" type="ORF">FC36_GL000599</name>
</gene>
<dbReference type="PATRIC" id="fig|1423740.3.peg.645"/>
<evidence type="ECO:0000313" key="3">
    <source>
        <dbReference type="EMBL" id="KRL85229.1"/>
    </source>
</evidence>